<evidence type="ECO:0000313" key="2">
    <source>
        <dbReference type="WBParaSite" id="ES5_v2.g11586.t1"/>
    </source>
</evidence>
<protein>
    <submittedName>
        <fullName evidence="2">Uncharacterized protein</fullName>
    </submittedName>
</protein>
<sequence length="644" mass="72708">MSESNDNKFINAEINPISQNGFTSQFMIDSYSSGFKNQNRKVTDEAKKKRNEYEFIDGSYLTVAEAKFRRKTKKSKGGKSGKTSDFPISGISAATELKPSDSRKNFADLYLSSKMKKNNKNEKKQKKQQKPAAIKPARSAKEFYGYSELEAILKADDSIINDPDKGILEWADSVLNPEKILNFSNFELYADNNNDIDEDGDEKESEIFDVSENDDQDDEEEGYIPSKTNQQHRVGVCPKCSSTQKLINFVWECECSAAKSEEDISEKFFGIVNDWTQNSVYYGSPQGGKTYGNTNVATEKQKNVYPFNASKNKKNSNRGKIYEKKNLHYPRVRKDINILTNQLEAVSINQPPTTTTSQPKNKPSFLQTLRLQRPSIMAPSRSSPPNKKPILRSLLQDDPTWAMPNSINFSPPTTFYDLIYETDDSSSIHRKNYAEVLGLTQQSSAKNAASADDAPLLRALLTKPSKATAPKITTTQTFQFNEDSESPSTSEFRKLKAELEQEKVHRMAVEGKVAALEMKFSQCLSLIENTLPNITERLQNISLTCDHINNICENTKAEKQSAMDELAAAKEKIEKLEKEHAKFQQQKISFKGGDSKTAKATVSIMKDDSKNVEFINEMEKELLNELIANDTDDDDKDSEYSFVY</sequence>
<evidence type="ECO:0000313" key="1">
    <source>
        <dbReference type="Proteomes" id="UP000887579"/>
    </source>
</evidence>
<accession>A0AC34F3H5</accession>
<organism evidence="1 2">
    <name type="scientific">Panagrolaimus sp. ES5</name>
    <dbReference type="NCBI Taxonomy" id="591445"/>
    <lineage>
        <taxon>Eukaryota</taxon>
        <taxon>Metazoa</taxon>
        <taxon>Ecdysozoa</taxon>
        <taxon>Nematoda</taxon>
        <taxon>Chromadorea</taxon>
        <taxon>Rhabditida</taxon>
        <taxon>Tylenchina</taxon>
        <taxon>Panagrolaimomorpha</taxon>
        <taxon>Panagrolaimoidea</taxon>
        <taxon>Panagrolaimidae</taxon>
        <taxon>Panagrolaimus</taxon>
    </lineage>
</organism>
<name>A0AC34F3H5_9BILA</name>
<reference evidence="2" key="1">
    <citation type="submission" date="2022-11" db="UniProtKB">
        <authorList>
            <consortium name="WormBaseParasite"/>
        </authorList>
    </citation>
    <scope>IDENTIFICATION</scope>
</reference>
<proteinExistence type="predicted"/>
<dbReference type="WBParaSite" id="ES5_v2.g11586.t1">
    <property type="protein sequence ID" value="ES5_v2.g11586.t1"/>
    <property type="gene ID" value="ES5_v2.g11586"/>
</dbReference>
<dbReference type="Proteomes" id="UP000887579">
    <property type="component" value="Unplaced"/>
</dbReference>